<dbReference type="AlphaFoldDB" id="A0A953I5W9"/>
<dbReference type="Pfam" id="PF13111">
    <property type="entry name" value="pPIWI_RE_X"/>
    <property type="match status" value="1"/>
</dbReference>
<comment type="caution">
    <text evidence="4">The sequence shown here is derived from an EMBL/GenBank/DDBJ whole genome shotgun (WGS) entry which is preliminary data.</text>
</comment>
<sequence>MLTNNPGNNSFNLEQGGRSLYLSRNATWLDGEARLPVFVPITIQHRWTPGPAGWQAETGWGDALMAAVLSDLSLSPLPDVGDILGNLERARQEGIDGFVAALVHPPQENGHRVRPGLGVADLAQLFDSISKAVPFLVPVEPSPRNKLGNATRKNRLRKWTDIGVDERHKAVLATCAEPPTIRLFWQTEAMRDAVTEALNREFGGAIVVTPVQFGELGRRLELQDGSRSAQWAAVKRRAEEVAAAVTGEAHGAVVELQWDRQGGQTSPADPKAAIRLGLARAGLVSQFLQPPDEEQEELVTAENHRVTGAVRDLMRQLGILLDWPRPVLRGEAVAGTSLVGLMTIRKSTGRKGRRRYDTAYLPVMVWMSTTDSRIRVHYPGASGWATYREAATQLAAAAETDWYDNPAAVHHWLQERLLQDILPEGRTLLLVDGYRTRNWWGWMANTAVTVDDLKFGDRKQLWAPVHDPRWENLRIVRILSGDSAETAQWFGTDGERVGVPHGLFRLSGRTFLSAQEIPGSTKKFLRPSDSKLDKPGKQGWLPRLMEAVVLLNAPGEDPAQWAAVAHHLRIMASHHREALMLPLPLHLATCLEEYVLPLPEEDQD</sequence>
<evidence type="ECO:0008006" key="6">
    <source>
        <dbReference type="Google" id="ProtNLM"/>
    </source>
</evidence>
<organism evidence="4 5">
    <name type="scientific">Symbiobacterium thermophilum</name>
    <dbReference type="NCBI Taxonomy" id="2734"/>
    <lineage>
        <taxon>Bacteria</taxon>
        <taxon>Bacillati</taxon>
        <taxon>Bacillota</taxon>
        <taxon>Clostridia</taxon>
        <taxon>Eubacteriales</taxon>
        <taxon>Symbiobacteriaceae</taxon>
        <taxon>Symbiobacterium</taxon>
    </lineage>
</organism>
<dbReference type="Pfam" id="PF18157">
    <property type="entry name" value="MID_pPIWI_RE"/>
    <property type="match status" value="1"/>
</dbReference>
<evidence type="ECO:0000259" key="2">
    <source>
        <dbReference type="Pfam" id="PF13111"/>
    </source>
</evidence>
<dbReference type="EMBL" id="PIUK01000393">
    <property type="protein sequence ID" value="MBY6278220.1"/>
    <property type="molecule type" value="Genomic_DNA"/>
</dbReference>
<dbReference type="Pfam" id="PF13032">
    <property type="entry name" value="RNaseH_pPIWI_RE"/>
    <property type="match status" value="1"/>
</dbReference>
<evidence type="ECO:0000259" key="3">
    <source>
        <dbReference type="Pfam" id="PF18157"/>
    </source>
</evidence>
<reference evidence="4" key="1">
    <citation type="submission" date="2017-11" db="EMBL/GenBank/DDBJ databases">
        <title>Three new genomes from thermophilic consortium.</title>
        <authorList>
            <person name="Quaggio R."/>
            <person name="Amgarten D."/>
            <person name="Setubal J.C."/>
        </authorList>
    </citation>
    <scope>NUCLEOTIDE SEQUENCE</scope>
    <source>
        <strain evidence="4">ZCTH01-B2</strain>
    </source>
</reference>
<proteinExistence type="predicted"/>
<protein>
    <recommendedName>
        <fullName evidence="6">DUF3893 domain-containing protein</fullName>
    </recommendedName>
</protein>
<feature type="domain" description="pPIWI-RE module N-terminal" evidence="2">
    <location>
        <begin position="13"/>
        <end position="155"/>
    </location>
</feature>
<dbReference type="InterPro" id="IPR025085">
    <property type="entry name" value="pPIWI_RE_X"/>
</dbReference>
<feature type="domain" description="pPIWI-RE RNaseH" evidence="1">
    <location>
        <begin position="339"/>
        <end position="597"/>
    </location>
</feature>
<evidence type="ECO:0000313" key="5">
    <source>
        <dbReference type="Proteomes" id="UP000732377"/>
    </source>
</evidence>
<feature type="domain" description="Prokaryotic pPIWI-RE MID" evidence="3">
    <location>
        <begin position="215"/>
        <end position="320"/>
    </location>
</feature>
<accession>A0A953I5W9</accession>
<dbReference type="Proteomes" id="UP000732377">
    <property type="component" value="Unassembled WGS sequence"/>
</dbReference>
<dbReference type="InterPro" id="IPR040496">
    <property type="entry name" value="MID_pPIWI_RE"/>
</dbReference>
<evidence type="ECO:0000313" key="4">
    <source>
        <dbReference type="EMBL" id="MBY6278220.1"/>
    </source>
</evidence>
<dbReference type="RefSeq" id="WP_273381654.1">
    <property type="nucleotide sequence ID" value="NZ_PIUK01000393.1"/>
</dbReference>
<evidence type="ECO:0000259" key="1">
    <source>
        <dbReference type="Pfam" id="PF13032"/>
    </source>
</evidence>
<dbReference type="InterPro" id="IPR024996">
    <property type="entry name" value="RNaseH_pPIWI_RE"/>
</dbReference>
<gene>
    <name evidence="4" type="ORF">CWE10_19015</name>
</gene>
<name>A0A953I5W9_SYMTR</name>